<evidence type="ECO:0000313" key="2">
    <source>
        <dbReference type="Proteomes" id="UP000030826"/>
    </source>
</evidence>
<dbReference type="AlphaFoldDB" id="A0A0B1Q7A8"/>
<reference evidence="1 2" key="1">
    <citation type="submission" date="2014-09" db="EMBL/GenBank/DDBJ databases">
        <title>Isolation and characterization of Aurantimonas altamirensis ON-56566 from clinical sample following a dog bite.</title>
        <authorList>
            <person name="Eshaghi A."/>
            <person name="Li A."/>
            <person name="Shahinas D."/>
            <person name="Bahn P."/>
            <person name="Kus J.V."/>
            <person name="Patel S.N."/>
        </authorList>
    </citation>
    <scope>NUCLEOTIDE SEQUENCE [LARGE SCALE GENOMIC DNA]</scope>
    <source>
        <strain evidence="1 2">ON-56566</strain>
    </source>
</reference>
<dbReference type="STRING" id="370622.LA66_06920"/>
<dbReference type="Proteomes" id="UP000030826">
    <property type="component" value="Unassembled WGS sequence"/>
</dbReference>
<gene>
    <name evidence="1" type="ORF">LA66_06920</name>
</gene>
<dbReference type="EMBL" id="JRFJ01000001">
    <property type="protein sequence ID" value="KHJ56289.1"/>
    <property type="molecule type" value="Genomic_DNA"/>
</dbReference>
<sequence length="110" mass="12288">MSRQHLPNRRPSESCDVIFQGMEVQVSFGWTDDLRITEVFASTRKVGTMLDTMVRDVAVLLSINLQYGATPSILQRSLTMTETGEPEGFAGLIVRMIREREAEVRGDVAA</sequence>
<evidence type="ECO:0000313" key="1">
    <source>
        <dbReference type="EMBL" id="KHJ56289.1"/>
    </source>
</evidence>
<dbReference type="RefSeq" id="WP_039189882.1">
    <property type="nucleotide sequence ID" value="NZ_JRFJ01000001.1"/>
</dbReference>
<organism evidence="1 2">
    <name type="scientific">Aureimonas altamirensis</name>
    <dbReference type="NCBI Taxonomy" id="370622"/>
    <lineage>
        <taxon>Bacteria</taxon>
        <taxon>Pseudomonadati</taxon>
        <taxon>Pseudomonadota</taxon>
        <taxon>Alphaproteobacteria</taxon>
        <taxon>Hyphomicrobiales</taxon>
        <taxon>Aurantimonadaceae</taxon>
        <taxon>Aureimonas</taxon>
    </lineage>
</organism>
<name>A0A0B1Q7A8_9HYPH</name>
<comment type="caution">
    <text evidence="1">The sequence shown here is derived from an EMBL/GenBank/DDBJ whole genome shotgun (WGS) entry which is preliminary data.</text>
</comment>
<proteinExistence type="predicted"/>
<accession>A0A0B1Q7A8</accession>
<dbReference type="OrthoDB" id="8020873at2"/>
<protein>
    <submittedName>
        <fullName evidence="1">Uncharacterized protein</fullName>
    </submittedName>
</protein>